<dbReference type="EMBL" id="PXOA01000136">
    <property type="protein sequence ID" value="RFU79863.1"/>
    <property type="molecule type" value="Genomic_DNA"/>
</dbReference>
<organism evidence="3 4">
    <name type="scientific">Trichoderma arundinaceum</name>
    <dbReference type="NCBI Taxonomy" id="490622"/>
    <lineage>
        <taxon>Eukaryota</taxon>
        <taxon>Fungi</taxon>
        <taxon>Dikarya</taxon>
        <taxon>Ascomycota</taxon>
        <taxon>Pezizomycotina</taxon>
        <taxon>Sordariomycetes</taxon>
        <taxon>Hypocreomycetidae</taxon>
        <taxon>Hypocreales</taxon>
        <taxon>Hypocreaceae</taxon>
        <taxon>Trichoderma</taxon>
    </lineage>
</organism>
<keyword evidence="2" id="KW-0812">Transmembrane</keyword>
<evidence type="ECO:0000256" key="1">
    <source>
        <dbReference type="SAM" id="MobiDB-lite"/>
    </source>
</evidence>
<sequence length="199" mass="22391">MADPGIVAVVAGVLGIIATFWGIDKATGEGWKMWKRRFNKLKKLVISQDAAAEMLKKTIKDGLGQWINEDVYNAYLGTKIQRIVAERDRIALLTTSGGIDRRISAAETQIDDLEQLRIDIEATWDHDLEKMMNEQGISEEGAKKKVEEDISEVVDQTKGAQQEKAKSEADKKRARDGVDAFTKDIDEKKKLEETQKEEI</sequence>
<dbReference type="Proteomes" id="UP000266272">
    <property type="component" value="Unassembled WGS sequence"/>
</dbReference>
<evidence type="ECO:0000313" key="4">
    <source>
        <dbReference type="Proteomes" id="UP000266272"/>
    </source>
</evidence>
<gene>
    <name evidence="3" type="ORF">TARUN_2352</name>
</gene>
<keyword evidence="2" id="KW-0472">Membrane</keyword>
<evidence type="ECO:0000313" key="3">
    <source>
        <dbReference type="EMBL" id="RFU79863.1"/>
    </source>
</evidence>
<reference evidence="3 4" key="1">
    <citation type="journal article" date="2018" name="PLoS Pathog.">
        <title>Evolution of structural diversity of trichothecenes, a family of toxins produced by plant pathogenic and entomopathogenic fungi.</title>
        <authorList>
            <person name="Proctor R.H."/>
            <person name="McCormick S.P."/>
            <person name="Kim H.S."/>
            <person name="Cardoza R.E."/>
            <person name="Stanley A.M."/>
            <person name="Lindo L."/>
            <person name="Kelly A."/>
            <person name="Brown D.W."/>
            <person name="Lee T."/>
            <person name="Vaughan M.M."/>
            <person name="Alexander N.J."/>
            <person name="Busman M."/>
            <person name="Gutierrez S."/>
        </authorList>
    </citation>
    <scope>NUCLEOTIDE SEQUENCE [LARGE SCALE GENOMIC DNA]</scope>
    <source>
        <strain evidence="3 4">IBT 40837</strain>
    </source>
</reference>
<accession>A0A395NV47</accession>
<keyword evidence="2" id="KW-1133">Transmembrane helix</keyword>
<feature type="transmembrane region" description="Helical" evidence="2">
    <location>
        <begin position="6"/>
        <end position="23"/>
    </location>
</feature>
<keyword evidence="4" id="KW-1185">Reference proteome</keyword>
<feature type="compositionally biased region" description="Basic and acidic residues" evidence="1">
    <location>
        <begin position="161"/>
        <end position="199"/>
    </location>
</feature>
<protein>
    <submittedName>
        <fullName evidence="3">Uncharacterized protein</fullName>
    </submittedName>
</protein>
<feature type="region of interest" description="Disordered" evidence="1">
    <location>
        <begin position="153"/>
        <end position="199"/>
    </location>
</feature>
<name>A0A395NV47_TRIAR</name>
<comment type="caution">
    <text evidence="3">The sequence shown here is derived from an EMBL/GenBank/DDBJ whole genome shotgun (WGS) entry which is preliminary data.</text>
</comment>
<evidence type="ECO:0000256" key="2">
    <source>
        <dbReference type="SAM" id="Phobius"/>
    </source>
</evidence>
<dbReference type="OrthoDB" id="5083627at2759"/>
<dbReference type="AlphaFoldDB" id="A0A395NV47"/>
<proteinExistence type="predicted"/>